<evidence type="ECO:0000259" key="1">
    <source>
        <dbReference type="PROSITE" id="PS51677"/>
    </source>
</evidence>
<dbReference type="KEGG" id="mac:MA_1067"/>
<dbReference type="InterPro" id="IPR022560">
    <property type="entry name" value="DUF3473"/>
</dbReference>
<dbReference type="AlphaFoldDB" id="Q8TRV2"/>
<dbReference type="GO" id="GO:0016810">
    <property type="term" value="F:hydrolase activity, acting on carbon-nitrogen (but not peptide) bonds"/>
    <property type="evidence" value="ECO:0007669"/>
    <property type="project" value="InterPro"/>
</dbReference>
<evidence type="ECO:0000313" key="3">
    <source>
        <dbReference type="Proteomes" id="UP000002487"/>
    </source>
</evidence>
<dbReference type="PROSITE" id="PS51677">
    <property type="entry name" value="NODB"/>
    <property type="match status" value="1"/>
</dbReference>
<dbReference type="EMBL" id="AE010299">
    <property type="protein sequence ID" value="AAM04492.1"/>
    <property type="molecule type" value="Genomic_DNA"/>
</dbReference>
<dbReference type="GO" id="GO:0005975">
    <property type="term" value="P:carbohydrate metabolic process"/>
    <property type="evidence" value="ECO:0007669"/>
    <property type="project" value="InterPro"/>
</dbReference>
<proteinExistence type="predicted"/>
<dbReference type="CDD" id="cd10941">
    <property type="entry name" value="CE4_PuuE_HpPgdA_like_2"/>
    <property type="match status" value="1"/>
</dbReference>
<dbReference type="InParanoid" id="Q8TRV2"/>
<organism evidence="2 3">
    <name type="scientific">Methanosarcina acetivorans (strain ATCC 35395 / DSM 2834 / JCM 12185 / C2A)</name>
    <dbReference type="NCBI Taxonomy" id="188937"/>
    <lineage>
        <taxon>Archaea</taxon>
        <taxon>Methanobacteriati</taxon>
        <taxon>Methanobacteriota</taxon>
        <taxon>Stenosarchaea group</taxon>
        <taxon>Methanomicrobia</taxon>
        <taxon>Methanosarcinales</taxon>
        <taxon>Methanosarcinaceae</taxon>
        <taxon>Methanosarcina</taxon>
    </lineage>
</organism>
<dbReference type="Pfam" id="PF01522">
    <property type="entry name" value="Polysacc_deac_1"/>
    <property type="match status" value="1"/>
</dbReference>
<dbReference type="Proteomes" id="UP000002487">
    <property type="component" value="Chromosome"/>
</dbReference>
<dbReference type="RefSeq" id="WP_011021096.1">
    <property type="nucleotide sequence ID" value="NC_003552.1"/>
</dbReference>
<dbReference type="Pfam" id="PF11959">
    <property type="entry name" value="DUF3473"/>
    <property type="match status" value="1"/>
</dbReference>
<dbReference type="Gene3D" id="3.20.20.370">
    <property type="entry name" value="Glycoside hydrolase/deacetylase"/>
    <property type="match status" value="1"/>
</dbReference>
<reference evidence="2 3" key="1">
    <citation type="journal article" date="2002" name="Genome Res.">
        <title>The genome of Methanosarcina acetivorans reveals extensive metabolic and physiological diversity.</title>
        <authorList>
            <person name="Galagan J.E."/>
            <person name="Nusbaum C."/>
            <person name="Roy A."/>
            <person name="Endrizzi M.G."/>
            <person name="Macdonald P."/>
            <person name="FitzHugh W."/>
            <person name="Calvo S."/>
            <person name="Engels R."/>
            <person name="Smirnov S."/>
            <person name="Atnoor D."/>
            <person name="Brown A."/>
            <person name="Allen N."/>
            <person name="Naylor J."/>
            <person name="Stange-Thomann N."/>
            <person name="DeArellano K."/>
            <person name="Johnson R."/>
            <person name="Linton L."/>
            <person name="McEwan P."/>
            <person name="McKernan K."/>
            <person name="Talamas J."/>
            <person name="Tirrell A."/>
            <person name="Ye W."/>
            <person name="Zimmer A."/>
            <person name="Barber R.D."/>
            <person name="Cann I."/>
            <person name="Graham D.E."/>
            <person name="Grahame D.A."/>
            <person name="Guss A."/>
            <person name="Hedderich R."/>
            <person name="Ingram-Smith C."/>
            <person name="Kuettner C.H."/>
            <person name="Krzycki J.A."/>
            <person name="Leigh J.A."/>
            <person name="Li W."/>
            <person name="Liu J."/>
            <person name="Mukhopadhyay B."/>
            <person name="Reeve J.N."/>
            <person name="Smith K."/>
            <person name="Springer T.A."/>
            <person name="Umayam L.A."/>
            <person name="White O."/>
            <person name="White R.H."/>
            <person name="de Macario E.C."/>
            <person name="Ferry J.G."/>
            <person name="Jarrell K.F."/>
            <person name="Jing H."/>
            <person name="Macario A.J.L."/>
            <person name="Paulsen I."/>
            <person name="Pritchett M."/>
            <person name="Sowers K.R."/>
            <person name="Swanson R.V."/>
            <person name="Zinder S.H."/>
            <person name="Lander E."/>
            <person name="Metcalf W.W."/>
            <person name="Birren B."/>
        </authorList>
    </citation>
    <scope>NUCLEOTIDE SEQUENCE [LARGE SCALE GENOMIC DNA]</scope>
    <source>
        <strain evidence="3">ATCC 35395 / DSM 2834 / JCM 12185 / C2A</strain>
    </source>
</reference>
<keyword evidence="3" id="KW-1185">Reference proteome</keyword>
<dbReference type="InterPro" id="IPR002509">
    <property type="entry name" value="NODB_dom"/>
</dbReference>
<dbReference type="InterPro" id="IPR011330">
    <property type="entry name" value="Glyco_hydro/deAcase_b/a-brl"/>
</dbReference>
<accession>Q8TRV2</accession>
<name>Q8TRV2_METAC</name>
<dbReference type="HOGENOM" id="CLU_474607_0_0_2"/>
<sequence length="574" mass="67072">MFISSETRDFTSHKFLRLCEAISSNYPTITMAEYMEKEHPECFVLMRHDIDRMPERALVTARIEHELGIKSTYYFRTVKNVFKPEIIKQIKSMGHEIGYHYETLSEAKGDHKKALALFQSNLEKLREMCEIKTICMHGKPLSKHDNRELWKNYDFRDFGVTGEAYLSVKDDLNYFSDTGRTWGHRNSIRDCIPGKTERVFAETTDELIELIEKRELNNFYILVHPERWPSSLLGWGLYYSTDTSVNLGKKILIKWREKNRNFRVISKNKMLSKNKMSITVDVEDWYHIPSVCGSSFSVYKDVNEFFKKWNDRYDYLSEPTRKTLDLLDEFNITATFFIVADVVKRYPGLIESISEKGHEIACHGADHRCVVDTKTKEPLIDVEEFEVTTLNAKKLLERTSGQEVIGYRAPNGAVTGWMLDSLEKIGFKYDSSVSVNSLYNKSDSSLRHVSSFPYYPAPGSLEPSSEKRNFVEFPWAYYDIGIKIPTYGGPTLRFLGSHLKFRGLKQSLNRGDTIFYFHPIDISREKFPSIGNRRPFYWTIKGKIVEERLRYVFKEIENINKVPLKNQARSYFEI</sequence>
<gene>
    <name evidence="2" type="ordered locus">MA_1067</name>
</gene>
<dbReference type="PANTHER" id="PTHR47561">
    <property type="entry name" value="POLYSACCHARIDE DEACETYLASE FAMILY PROTEIN (AFU_ORTHOLOGUE AFUA_6G05030)"/>
    <property type="match status" value="1"/>
</dbReference>
<dbReference type="SUPFAM" id="SSF88713">
    <property type="entry name" value="Glycoside hydrolase/deacetylase"/>
    <property type="match status" value="2"/>
</dbReference>
<feature type="domain" description="NodB homology" evidence="1">
    <location>
        <begin position="307"/>
        <end position="574"/>
    </location>
</feature>
<dbReference type="STRING" id="188937.MA_1067"/>
<dbReference type="InterPro" id="IPR045235">
    <property type="entry name" value="PuuE_HpPgdA-like"/>
</dbReference>
<protein>
    <submittedName>
        <fullName evidence="2">Polysaccharide deacetylase</fullName>
    </submittedName>
</protein>
<evidence type="ECO:0000313" key="2">
    <source>
        <dbReference type="EMBL" id="AAM04492.1"/>
    </source>
</evidence>
<dbReference type="GeneID" id="59369668"/>
<dbReference type="PANTHER" id="PTHR47561:SF1">
    <property type="entry name" value="POLYSACCHARIDE DEACETYLASE FAMILY PROTEIN (AFU_ORTHOLOGUE AFUA_6G05030)"/>
    <property type="match status" value="1"/>
</dbReference>
<dbReference type="EnsemblBacteria" id="AAM04492">
    <property type="protein sequence ID" value="AAM04492"/>
    <property type="gene ID" value="MA_1067"/>
</dbReference>